<evidence type="ECO:0000256" key="5">
    <source>
        <dbReference type="ARBA" id="ARBA00022927"/>
    </source>
</evidence>
<proteinExistence type="predicted"/>
<keyword evidence="7" id="KW-0811">Translocation</keyword>
<gene>
    <name evidence="10" type="ORF">ANBU17_18290</name>
</gene>
<dbReference type="GO" id="GO:0008320">
    <property type="term" value="F:protein transmembrane transporter activity"/>
    <property type="evidence" value="ECO:0007669"/>
    <property type="project" value="InterPro"/>
</dbReference>
<dbReference type="RefSeq" id="WP_201311189.1">
    <property type="nucleotide sequence ID" value="NZ_BLYI01000042.1"/>
</dbReference>
<dbReference type="InterPro" id="IPR005807">
    <property type="entry name" value="SecE_bac"/>
</dbReference>
<protein>
    <recommendedName>
        <fullName evidence="12">Protein translocase subunit SecE</fullName>
    </recommendedName>
</protein>
<sequence>MEKKDKKKKAKKTNWFKQMKAEFGRIIWPTKGRIAKETAVVVICALIIGIIVAVLDMGLQYGIQALVG</sequence>
<dbReference type="InterPro" id="IPR038379">
    <property type="entry name" value="SecE_sf"/>
</dbReference>
<keyword evidence="4 9" id="KW-0812">Transmembrane</keyword>
<dbReference type="Pfam" id="PF00584">
    <property type="entry name" value="SecE"/>
    <property type="match status" value="1"/>
</dbReference>
<evidence type="ECO:0008006" key="12">
    <source>
        <dbReference type="Google" id="ProtNLM"/>
    </source>
</evidence>
<dbReference type="NCBIfam" id="TIGR00964">
    <property type="entry name" value="secE_bact"/>
    <property type="match status" value="1"/>
</dbReference>
<keyword evidence="3" id="KW-1003">Cell membrane</keyword>
<keyword evidence="11" id="KW-1185">Reference proteome</keyword>
<evidence type="ECO:0000256" key="2">
    <source>
        <dbReference type="ARBA" id="ARBA00022448"/>
    </source>
</evidence>
<evidence type="ECO:0000256" key="6">
    <source>
        <dbReference type="ARBA" id="ARBA00022989"/>
    </source>
</evidence>
<evidence type="ECO:0000256" key="4">
    <source>
        <dbReference type="ARBA" id="ARBA00022692"/>
    </source>
</evidence>
<dbReference type="GO" id="GO:0009306">
    <property type="term" value="P:protein secretion"/>
    <property type="evidence" value="ECO:0007669"/>
    <property type="project" value="InterPro"/>
</dbReference>
<evidence type="ECO:0000256" key="1">
    <source>
        <dbReference type="ARBA" id="ARBA00004370"/>
    </source>
</evidence>
<dbReference type="PANTHER" id="PTHR33910:SF1">
    <property type="entry name" value="PROTEIN TRANSLOCASE SUBUNIT SECE"/>
    <property type="match status" value="1"/>
</dbReference>
<evidence type="ECO:0000256" key="7">
    <source>
        <dbReference type="ARBA" id="ARBA00023010"/>
    </source>
</evidence>
<accession>A0A916Q6Z1</accession>
<keyword evidence="8 9" id="KW-0472">Membrane</keyword>
<dbReference type="EMBL" id="BLYI01000042">
    <property type="protein sequence ID" value="GFO85482.1"/>
    <property type="molecule type" value="Genomic_DNA"/>
</dbReference>
<dbReference type="GO" id="GO:0043952">
    <property type="term" value="P:protein transport by the Sec complex"/>
    <property type="evidence" value="ECO:0007669"/>
    <property type="project" value="TreeGrafter"/>
</dbReference>
<dbReference type="AlphaFoldDB" id="A0A916Q6Z1"/>
<evidence type="ECO:0000313" key="10">
    <source>
        <dbReference type="EMBL" id="GFO85482.1"/>
    </source>
</evidence>
<name>A0A916Q6Z1_9FIRM</name>
<comment type="caution">
    <text evidence="10">The sequence shown here is derived from an EMBL/GenBank/DDBJ whole genome shotgun (WGS) entry which is preliminary data.</text>
</comment>
<organism evidence="10 11">
    <name type="scientific">Anaerostipes butyraticus</name>
    <dbReference type="NCBI Taxonomy" id="645466"/>
    <lineage>
        <taxon>Bacteria</taxon>
        <taxon>Bacillati</taxon>
        <taxon>Bacillota</taxon>
        <taxon>Clostridia</taxon>
        <taxon>Lachnospirales</taxon>
        <taxon>Lachnospiraceae</taxon>
        <taxon>Anaerostipes</taxon>
    </lineage>
</organism>
<reference evidence="10" key="1">
    <citation type="submission" date="2020-06" db="EMBL/GenBank/DDBJ databases">
        <title>Characterization of fructooligosaccharide metabolism and fructooligosaccharide-degrading enzymes in human commensal butyrate producers.</title>
        <authorList>
            <person name="Tanno H."/>
            <person name="Fujii T."/>
            <person name="Hirano K."/>
            <person name="Maeno S."/>
            <person name="Tonozuka T."/>
            <person name="Sakamoto M."/>
            <person name="Ohkuma M."/>
            <person name="Tochio T."/>
            <person name="Endo A."/>
        </authorList>
    </citation>
    <scope>NUCLEOTIDE SEQUENCE</scope>
    <source>
        <strain evidence="10">JCM 17466</strain>
    </source>
</reference>
<dbReference type="GO" id="GO:0006886">
    <property type="term" value="P:intracellular protein transport"/>
    <property type="evidence" value="ECO:0007669"/>
    <property type="project" value="InterPro"/>
</dbReference>
<evidence type="ECO:0000256" key="3">
    <source>
        <dbReference type="ARBA" id="ARBA00022475"/>
    </source>
</evidence>
<keyword evidence="5" id="KW-0653">Protein transport</keyword>
<dbReference type="PANTHER" id="PTHR33910">
    <property type="entry name" value="PROTEIN TRANSLOCASE SUBUNIT SECE"/>
    <property type="match status" value="1"/>
</dbReference>
<dbReference type="Proteomes" id="UP000613208">
    <property type="component" value="Unassembled WGS sequence"/>
</dbReference>
<dbReference type="GO" id="GO:0005886">
    <property type="term" value="C:plasma membrane"/>
    <property type="evidence" value="ECO:0007669"/>
    <property type="project" value="TreeGrafter"/>
</dbReference>
<comment type="subcellular location">
    <subcellularLocation>
        <location evidence="1">Membrane</location>
    </subcellularLocation>
</comment>
<evidence type="ECO:0000313" key="11">
    <source>
        <dbReference type="Proteomes" id="UP000613208"/>
    </source>
</evidence>
<keyword evidence="6 9" id="KW-1133">Transmembrane helix</keyword>
<feature type="transmembrane region" description="Helical" evidence="9">
    <location>
        <begin position="39"/>
        <end position="63"/>
    </location>
</feature>
<dbReference type="GO" id="GO:0006605">
    <property type="term" value="P:protein targeting"/>
    <property type="evidence" value="ECO:0007669"/>
    <property type="project" value="InterPro"/>
</dbReference>
<dbReference type="InterPro" id="IPR001901">
    <property type="entry name" value="Translocase_SecE/Sec61-g"/>
</dbReference>
<dbReference type="Gene3D" id="1.20.5.1030">
    <property type="entry name" value="Preprotein translocase secy subunit"/>
    <property type="match status" value="1"/>
</dbReference>
<evidence type="ECO:0000256" key="8">
    <source>
        <dbReference type="ARBA" id="ARBA00023136"/>
    </source>
</evidence>
<evidence type="ECO:0000256" key="9">
    <source>
        <dbReference type="SAM" id="Phobius"/>
    </source>
</evidence>
<keyword evidence="2" id="KW-0813">Transport</keyword>